<organism evidence="1">
    <name type="scientific">Cladocopium goreaui</name>
    <dbReference type="NCBI Taxonomy" id="2562237"/>
    <lineage>
        <taxon>Eukaryota</taxon>
        <taxon>Sar</taxon>
        <taxon>Alveolata</taxon>
        <taxon>Dinophyceae</taxon>
        <taxon>Suessiales</taxon>
        <taxon>Symbiodiniaceae</taxon>
        <taxon>Cladocopium</taxon>
    </lineage>
</organism>
<name>A0A9P1CMY0_9DINO</name>
<reference evidence="2 3" key="2">
    <citation type="submission" date="2024-05" db="EMBL/GenBank/DDBJ databases">
        <authorList>
            <person name="Chen Y."/>
            <person name="Shah S."/>
            <person name="Dougan E. K."/>
            <person name="Thang M."/>
            <person name="Chan C."/>
        </authorList>
    </citation>
    <scope>NUCLEOTIDE SEQUENCE [LARGE SCALE GENOMIC DNA]</scope>
</reference>
<evidence type="ECO:0000313" key="3">
    <source>
        <dbReference type="Proteomes" id="UP001152797"/>
    </source>
</evidence>
<dbReference type="AlphaFoldDB" id="A0A9P1CMY0"/>
<evidence type="ECO:0000313" key="1">
    <source>
        <dbReference type="EMBL" id="CAI3994375.1"/>
    </source>
</evidence>
<dbReference type="EMBL" id="CAMXCT030001945">
    <property type="protein sequence ID" value="CAL4781687.1"/>
    <property type="molecule type" value="Genomic_DNA"/>
</dbReference>
<protein>
    <submittedName>
        <fullName evidence="2">Tyrosine specific protein phosphatases domain-containing protein</fullName>
    </submittedName>
</protein>
<reference evidence="1" key="1">
    <citation type="submission" date="2022-10" db="EMBL/GenBank/DDBJ databases">
        <authorList>
            <person name="Chen Y."/>
            <person name="Dougan E. K."/>
            <person name="Chan C."/>
            <person name="Rhodes N."/>
            <person name="Thang M."/>
        </authorList>
    </citation>
    <scope>NUCLEOTIDE SEQUENCE</scope>
</reference>
<gene>
    <name evidence="1" type="ORF">C1SCF055_LOCUS21024</name>
</gene>
<dbReference type="EMBL" id="CAMXCT020001945">
    <property type="protein sequence ID" value="CAL1147750.1"/>
    <property type="molecule type" value="Genomic_DNA"/>
</dbReference>
<proteinExistence type="predicted"/>
<sequence>IACLTEKPEARNGVVLPNALLRRFPLAVAAERAEVWKELWPLVLQSLYCGEVIVTRALRVATEPEEPQGVMMGETFEAAKWLRETVKKTKRRDRWSRPSGNLATPRSALHLQSFKQVPLCMHYFKSDKAQRLTDPMFTEDGDEA</sequence>
<dbReference type="Proteomes" id="UP001152797">
    <property type="component" value="Unassembled WGS sequence"/>
</dbReference>
<feature type="non-terminal residue" evidence="1">
    <location>
        <position position="1"/>
    </location>
</feature>
<dbReference type="EMBL" id="CAMXCT010001945">
    <property type="protein sequence ID" value="CAI3994375.1"/>
    <property type="molecule type" value="Genomic_DNA"/>
</dbReference>
<keyword evidence="3" id="KW-1185">Reference proteome</keyword>
<feature type="non-terminal residue" evidence="1">
    <location>
        <position position="144"/>
    </location>
</feature>
<comment type="caution">
    <text evidence="1">The sequence shown here is derived from an EMBL/GenBank/DDBJ whole genome shotgun (WGS) entry which is preliminary data.</text>
</comment>
<accession>A0A9P1CMY0</accession>
<evidence type="ECO:0000313" key="2">
    <source>
        <dbReference type="EMBL" id="CAL4781687.1"/>
    </source>
</evidence>